<name>A0A6C0IIA5_9ZZZZ</name>
<feature type="domain" description="Glycosyltransferase 2-like" evidence="1">
    <location>
        <begin position="325"/>
        <end position="433"/>
    </location>
</feature>
<dbReference type="AlphaFoldDB" id="A0A6C0IIA5"/>
<dbReference type="Gene3D" id="3.90.550.10">
    <property type="entry name" value="Spore Coat Polysaccharide Biosynthesis Protein SpsA, Chain A"/>
    <property type="match status" value="1"/>
</dbReference>
<dbReference type="EMBL" id="MN740165">
    <property type="protein sequence ID" value="QHT91263.1"/>
    <property type="molecule type" value="Genomic_DNA"/>
</dbReference>
<evidence type="ECO:0000259" key="1">
    <source>
        <dbReference type="Pfam" id="PF00535"/>
    </source>
</evidence>
<dbReference type="InterPro" id="IPR001173">
    <property type="entry name" value="Glyco_trans_2-like"/>
</dbReference>
<reference evidence="2" key="1">
    <citation type="journal article" date="2020" name="Nature">
        <title>Giant virus diversity and host interactions through global metagenomics.</title>
        <authorList>
            <person name="Schulz F."/>
            <person name="Roux S."/>
            <person name="Paez-Espino D."/>
            <person name="Jungbluth S."/>
            <person name="Walsh D.A."/>
            <person name="Denef V.J."/>
            <person name="McMahon K.D."/>
            <person name="Konstantinidis K.T."/>
            <person name="Eloe-Fadrosh E.A."/>
            <person name="Kyrpides N.C."/>
            <person name="Woyke T."/>
        </authorList>
    </citation>
    <scope>NUCLEOTIDE SEQUENCE</scope>
    <source>
        <strain evidence="2">GVMAG-M-3300023184-77</strain>
    </source>
</reference>
<dbReference type="CDD" id="cd00761">
    <property type="entry name" value="Glyco_tranf_GTA_type"/>
    <property type="match status" value="1"/>
</dbReference>
<accession>A0A6C0IIA5</accession>
<proteinExistence type="predicted"/>
<organism evidence="2">
    <name type="scientific">viral metagenome</name>
    <dbReference type="NCBI Taxonomy" id="1070528"/>
    <lineage>
        <taxon>unclassified sequences</taxon>
        <taxon>metagenomes</taxon>
        <taxon>organismal metagenomes</taxon>
    </lineage>
</organism>
<evidence type="ECO:0000313" key="2">
    <source>
        <dbReference type="EMBL" id="QHT91263.1"/>
    </source>
</evidence>
<dbReference type="InterPro" id="IPR029044">
    <property type="entry name" value="Nucleotide-diphossugar_trans"/>
</dbReference>
<dbReference type="SUPFAM" id="SSF53448">
    <property type="entry name" value="Nucleotide-diphospho-sugar transferases"/>
    <property type="match status" value="1"/>
</dbReference>
<protein>
    <recommendedName>
        <fullName evidence="1">Glycosyltransferase 2-like domain-containing protein</fullName>
    </recommendedName>
</protein>
<dbReference type="Pfam" id="PF00535">
    <property type="entry name" value="Glycos_transf_2"/>
    <property type="match status" value="1"/>
</dbReference>
<sequence>MFSKTKRLLEVTVIFNKSNTFGLQNDATLLQRSLAGLARVRFADPLEPPVTSDVNIHLETPIYTYVPWSNYNVFIANPEHYLKESYEPYMKHFDIVITKEDLQIQGAHILPWSLLPFPKTKVTPVKEFLYLLGGSQNKRKAAKELLSVWKPSYPVINVYSIEPLENNKVQQSNINYIVKNLTQEERHTLLQKYQGHVAVSFSEGFGYTAAEAEYVNAYTILNTIPIYLQDYKESKNVAWLQTPTLKNNHLYPYGSFVSDFSSVEEDLEKAIQGFENYKSSVSNTEFKQLYFKKRLIEILDTLPKTYIQKPKLPPILNVEDCPPISIITLMYNRRKFFDLACHNIMISDYPKDKIEWILVEDSDNPNEDSSDKIISTAEQSKPLEIIYLPLKKKTPISEKRNLGVMKAKNDIVLFMDDDDHYPITSFRRRVAWLTLHRMKAKATVCTTIACYDLKKGISAVNSPPLNLPLGQRISEATLTCYKSWFLERMFDKTVHIGEGDSLIKGRESDVMEIPPQQILVAFSHGNNVSSRRIPSNDSVEPSCFWGFPQEYLKFIHSLANVSLILN</sequence>